<comment type="caution">
    <text evidence="1">The sequence shown here is derived from an EMBL/GenBank/DDBJ whole genome shotgun (WGS) entry which is preliminary data.</text>
</comment>
<proteinExistence type="predicted"/>
<sequence length="53" mass="6456">MRKKSMILETFNKTLRIKCLIKETPKIIDSKDILFNNRTFYTWGNMINNFKTR</sequence>
<evidence type="ECO:0000313" key="1">
    <source>
        <dbReference type="EMBL" id="PWK26215.1"/>
    </source>
</evidence>
<reference evidence="1 2" key="1">
    <citation type="submission" date="2018-05" db="EMBL/GenBank/DDBJ databases">
        <title>Genomic Encyclopedia of Archaeal and Bacterial Type Strains, Phase II (KMG-II): from individual species to whole genera.</title>
        <authorList>
            <person name="Goeker M."/>
        </authorList>
    </citation>
    <scope>NUCLEOTIDE SEQUENCE [LARGE SCALE GENOMIC DNA]</scope>
    <source>
        <strain evidence="1 2">DSM 22214</strain>
    </source>
</reference>
<evidence type="ECO:0000313" key="2">
    <source>
        <dbReference type="Proteomes" id="UP000245489"/>
    </source>
</evidence>
<dbReference type="AlphaFoldDB" id="A0A316E891"/>
<gene>
    <name evidence="1" type="ORF">LV89_02696</name>
</gene>
<dbReference type="Proteomes" id="UP000245489">
    <property type="component" value="Unassembled WGS sequence"/>
</dbReference>
<name>A0A316E891_9BACT</name>
<protein>
    <submittedName>
        <fullName evidence="1">Uncharacterized protein</fullName>
    </submittedName>
</protein>
<organism evidence="1 2">
    <name type="scientific">Arcicella aurantiaca</name>
    <dbReference type="NCBI Taxonomy" id="591202"/>
    <lineage>
        <taxon>Bacteria</taxon>
        <taxon>Pseudomonadati</taxon>
        <taxon>Bacteroidota</taxon>
        <taxon>Cytophagia</taxon>
        <taxon>Cytophagales</taxon>
        <taxon>Flectobacillaceae</taxon>
        <taxon>Arcicella</taxon>
    </lineage>
</organism>
<accession>A0A316E891</accession>
<keyword evidence="2" id="KW-1185">Reference proteome</keyword>
<dbReference type="EMBL" id="QGGO01000013">
    <property type="protein sequence ID" value="PWK26215.1"/>
    <property type="molecule type" value="Genomic_DNA"/>
</dbReference>